<evidence type="ECO:0000259" key="7">
    <source>
        <dbReference type="PROSITE" id="PS51123"/>
    </source>
</evidence>
<protein>
    <submittedName>
        <fullName evidence="8">OmpA family protein</fullName>
    </submittedName>
</protein>
<dbReference type="Pfam" id="PF00691">
    <property type="entry name" value="OmpA"/>
    <property type="match status" value="1"/>
</dbReference>
<dbReference type="Gene3D" id="2.60.40.10">
    <property type="entry name" value="Immunoglobulins"/>
    <property type="match status" value="1"/>
</dbReference>
<evidence type="ECO:0000256" key="2">
    <source>
        <dbReference type="ARBA" id="ARBA00023136"/>
    </source>
</evidence>
<dbReference type="CDD" id="cd07185">
    <property type="entry name" value="OmpA_C-like"/>
    <property type="match status" value="1"/>
</dbReference>
<organism evidence="8 9">
    <name type="scientific">Leptothoe kymatousa TAU-MAC 1615</name>
    <dbReference type="NCBI Taxonomy" id="2364775"/>
    <lineage>
        <taxon>Bacteria</taxon>
        <taxon>Bacillati</taxon>
        <taxon>Cyanobacteriota</taxon>
        <taxon>Cyanophyceae</taxon>
        <taxon>Nodosilineales</taxon>
        <taxon>Cymatolegaceae</taxon>
        <taxon>Leptothoe</taxon>
        <taxon>Leptothoe kymatousa</taxon>
    </lineage>
</organism>
<dbReference type="InterPro" id="IPR013783">
    <property type="entry name" value="Ig-like_fold"/>
</dbReference>
<dbReference type="Gene3D" id="3.30.1330.60">
    <property type="entry name" value="OmpA-like domain"/>
    <property type="match status" value="1"/>
</dbReference>
<dbReference type="InterPro" id="IPR006626">
    <property type="entry name" value="PbH1"/>
</dbReference>
<dbReference type="InterPro" id="IPR012334">
    <property type="entry name" value="Pectin_lyas_fold"/>
</dbReference>
<accession>A0ABS5Y3W2</accession>
<dbReference type="SUPFAM" id="SSF51126">
    <property type="entry name" value="Pectin lyase-like"/>
    <property type="match status" value="1"/>
</dbReference>
<feature type="chain" id="PRO_5046660666" evidence="6">
    <location>
        <begin position="25"/>
        <end position="704"/>
    </location>
</feature>
<dbReference type="PANTHER" id="PTHR30329">
    <property type="entry name" value="STATOR ELEMENT OF FLAGELLAR MOTOR COMPLEX"/>
    <property type="match status" value="1"/>
</dbReference>
<dbReference type="PROSITE" id="PS51123">
    <property type="entry name" value="OMPA_2"/>
    <property type="match status" value="1"/>
</dbReference>
<evidence type="ECO:0000256" key="5">
    <source>
        <dbReference type="SAM" id="MobiDB-lite"/>
    </source>
</evidence>
<sequence length="704" mass="75011">MKPMKHMSKLVGTAALAMTLPLVAQGAMVRGAMAQEAMAQEIEVTIPYSVIVNSAADGEVRPDDALTLREAIEVVNGTLPVTELSVAERARVTPASSPVINFSLSGDTTIALAAPLPPIMAAGTLVDGTSQPGYGPVSTTDTMVTPVPTPVVALTVANGAEVPRGLAITADEVTVRGLSFYGFSTRHRSTQTTPPADIFISHLAPPIDAGLPDPPGWKTLRPDDESDAPVGVVVEDNWLGMSPSGQMPSEEQMSALGVFVFNGIDTVIQRNRIEFHEGSGIITGARALGMDVTENTMRTNGVAGIPDGIRLDGNIDGTEIYGNLMCGTDGSGVFMFKPEGSARIYNNDIRFNGRRFRRAAVYLMGSGHEVTENVIQHQPGPGVAIASYPRNEGNIIRDNSFSALDGLSVDLGFNDDTGIQDFQRTDGPNPPRNSPMRRRDTANGAVNAPEFDDYVFPMDGGKTVLSGVADPGATVDIYTVVDRTGYYGALNQYVATVAADDTGSFSVELDAPDGTLVSAIATDEMYGTSEPSAITAVGTLGDGPTSSAMPSCAIAQAPPPEPEPEPEQPPEQVILRIPRNIHFALDKSNITPEAAAIMDGIIAVLQEYPFITVELQGHTDPRASDAYNQALGERRALAARNYLLQQGIAAERMRIRSFGETQRVSSGSGRIDYARDRRTEFIFTDTRGLDIIYENLETDLQIEP</sequence>
<name>A0ABS5Y3W2_9CYAN</name>
<dbReference type="InterPro" id="IPR041498">
    <property type="entry name" value="Big_6"/>
</dbReference>
<feature type="signal peptide" evidence="6">
    <location>
        <begin position="1"/>
        <end position="24"/>
    </location>
</feature>
<dbReference type="PRINTS" id="PR01021">
    <property type="entry name" value="OMPADOMAIN"/>
</dbReference>
<dbReference type="InterPro" id="IPR050330">
    <property type="entry name" value="Bact_OuterMem_StrucFunc"/>
</dbReference>
<dbReference type="EMBL" id="JADOER010000008">
    <property type="protein sequence ID" value="MBT9312506.1"/>
    <property type="molecule type" value="Genomic_DNA"/>
</dbReference>
<dbReference type="PANTHER" id="PTHR30329:SF21">
    <property type="entry name" value="LIPOPROTEIN YIAD-RELATED"/>
    <property type="match status" value="1"/>
</dbReference>
<evidence type="ECO:0000313" key="8">
    <source>
        <dbReference type="EMBL" id="MBT9312506.1"/>
    </source>
</evidence>
<dbReference type="Pfam" id="PF17936">
    <property type="entry name" value="Big_6"/>
    <property type="match status" value="1"/>
</dbReference>
<comment type="caution">
    <text evidence="8">The sequence shown here is derived from an EMBL/GenBank/DDBJ whole genome shotgun (WGS) entry which is preliminary data.</text>
</comment>
<dbReference type="InterPro" id="IPR011050">
    <property type="entry name" value="Pectin_lyase_fold/virulence"/>
</dbReference>
<gene>
    <name evidence="8" type="ORF">IXB28_09835</name>
</gene>
<dbReference type="Gene3D" id="2.160.20.10">
    <property type="entry name" value="Single-stranded right-handed beta-helix, Pectin lyase-like"/>
    <property type="match status" value="1"/>
</dbReference>
<proteinExistence type="predicted"/>
<dbReference type="InterPro" id="IPR006664">
    <property type="entry name" value="OMP_bac"/>
</dbReference>
<keyword evidence="3" id="KW-0998">Cell outer membrane</keyword>
<evidence type="ECO:0000313" key="9">
    <source>
        <dbReference type="Proteomes" id="UP001196661"/>
    </source>
</evidence>
<dbReference type="SUPFAM" id="SSF103088">
    <property type="entry name" value="OmpA-like"/>
    <property type="match status" value="1"/>
</dbReference>
<evidence type="ECO:0000256" key="1">
    <source>
        <dbReference type="ARBA" id="ARBA00004442"/>
    </source>
</evidence>
<dbReference type="Proteomes" id="UP001196661">
    <property type="component" value="Unassembled WGS sequence"/>
</dbReference>
<evidence type="ECO:0000256" key="3">
    <source>
        <dbReference type="ARBA" id="ARBA00023237"/>
    </source>
</evidence>
<keyword evidence="9" id="KW-1185">Reference proteome</keyword>
<dbReference type="InterPro" id="IPR006665">
    <property type="entry name" value="OmpA-like"/>
</dbReference>
<comment type="subcellular location">
    <subcellularLocation>
        <location evidence="1">Cell outer membrane</location>
    </subcellularLocation>
</comment>
<keyword evidence="6" id="KW-0732">Signal</keyword>
<feature type="domain" description="OmpA-like" evidence="7">
    <location>
        <begin position="570"/>
        <end position="687"/>
    </location>
</feature>
<reference evidence="8 9" key="1">
    <citation type="journal article" date="2021" name="Mar. Drugs">
        <title>Genome Reduction and Secondary Metabolism of the Marine Sponge-Associated Cyanobacterium Leptothoe.</title>
        <authorList>
            <person name="Konstantinou D."/>
            <person name="Popin R.V."/>
            <person name="Fewer D.P."/>
            <person name="Sivonen K."/>
            <person name="Gkelis S."/>
        </authorList>
    </citation>
    <scope>NUCLEOTIDE SEQUENCE [LARGE SCALE GENOMIC DNA]</scope>
    <source>
        <strain evidence="8 9">TAU-MAC 1615</strain>
    </source>
</reference>
<dbReference type="InterPro" id="IPR036737">
    <property type="entry name" value="OmpA-like_sf"/>
</dbReference>
<dbReference type="SMART" id="SM00710">
    <property type="entry name" value="PbH1"/>
    <property type="match status" value="5"/>
</dbReference>
<feature type="region of interest" description="Disordered" evidence="5">
    <location>
        <begin position="421"/>
        <end position="440"/>
    </location>
</feature>
<evidence type="ECO:0000256" key="4">
    <source>
        <dbReference type="PROSITE-ProRule" id="PRU00473"/>
    </source>
</evidence>
<keyword evidence="2 4" id="KW-0472">Membrane</keyword>
<evidence type="ECO:0000256" key="6">
    <source>
        <dbReference type="SAM" id="SignalP"/>
    </source>
</evidence>